<dbReference type="InterPro" id="IPR043929">
    <property type="entry name" value="DUF5755"/>
</dbReference>
<feature type="transmembrane region" description="Helical" evidence="2">
    <location>
        <begin position="45"/>
        <end position="64"/>
    </location>
</feature>
<dbReference type="EMBL" id="MN740993">
    <property type="protein sequence ID" value="QHU21906.1"/>
    <property type="molecule type" value="Genomic_DNA"/>
</dbReference>
<evidence type="ECO:0000313" key="3">
    <source>
        <dbReference type="EMBL" id="QHU21906.1"/>
    </source>
</evidence>
<name>A0A6C0KXQ5_9ZZZZ</name>
<accession>A0A6C0KXQ5</accession>
<proteinExistence type="predicted"/>
<organism evidence="3">
    <name type="scientific">viral metagenome</name>
    <dbReference type="NCBI Taxonomy" id="1070528"/>
    <lineage>
        <taxon>unclassified sequences</taxon>
        <taxon>metagenomes</taxon>
        <taxon>organismal metagenomes</taxon>
    </lineage>
</organism>
<keyword evidence="2" id="KW-0472">Membrane</keyword>
<evidence type="ECO:0000256" key="2">
    <source>
        <dbReference type="SAM" id="Phobius"/>
    </source>
</evidence>
<feature type="region of interest" description="Disordered" evidence="1">
    <location>
        <begin position="85"/>
        <end position="107"/>
    </location>
</feature>
<keyword evidence="2" id="KW-0812">Transmembrane</keyword>
<sequence length="238" mass="26427">MLEKNLAARIKKHVGNSEMRRSMKRMAGGAMSICPPGFFCMDTGFIVFVSIVLLALVVGVYFYTQGGKQQEVKIIVEREPQQQQQASIMQQAPIRDQRNPGPPEKSYGTAPDMRGFIPPPGVQVMPIQVPTQGLPQEFQQMGVLTTAGGSSTSASPNRTLLPLFGRRVAVSRDRYNYYTRTDGFNPVQVSVSYKNRNCDDDNGCDEIMSGDTVGVPQLGQTFTSTIYRYNVPRYIPFV</sequence>
<dbReference type="Pfam" id="PF19059">
    <property type="entry name" value="DUF5755"/>
    <property type="match status" value="1"/>
</dbReference>
<evidence type="ECO:0000256" key="1">
    <source>
        <dbReference type="SAM" id="MobiDB-lite"/>
    </source>
</evidence>
<dbReference type="AlphaFoldDB" id="A0A6C0KXQ5"/>
<keyword evidence="2" id="KW-1133">Transmembrane helix</keyword>
<reference evidence="3" key="1">
    <citation type="journal article" date="2020" name="Nature">
        <title>Giant virus diversity and host interactions through global metagenomics.</title>
        <authorList>
            <person name="Schulz F."/>
            <person name="Roux S."/>
            <person name="Paez-Espino D."/>
            <person name="Jungbluth S."/>
            <person name="Walsh D.A."/>
            <person name="Denef V.J."/>
            <person name="McMahon K.D."/>
            <person name="Konstantinidis K.T."/>
            <person name="Eloe-Fadrosh E.A."/>
            <person name="Kyrpides N.C."/>
            <person name="Woyke T."/>
        </authorList>
    </citation>
    <scope>NUCLEOTIDE SEQUENCE</scope>
    <source>
        <strain evidence="3">GVMAG-S-3300013286-35</strain>
    </source>
</reference>
<protein>
    <submittedName>
        <fullName evidence="3">Uncharacterized protein</fullName>
    </submittedName>
</protein>
<feature type="compositionally biased region" description="Low complexity" evidence="1">
    <location>
        <begin position="85"/>
        <end position="94"/>
    </location>
</feature>